<evidence type="ECO:0000256" key="11">
    <source>
        <dbReference type="SAM" id="Coils"/>
    </source>
</evidence>
<reference evidence="14" key="1">
    <citation type="journal article" date="2022" name="Plant J.">
        <title>Strategies of tolerance reflected in two North American maple genomes.</title>
        <authorList>
            <person name="McEvoy S.L."/>
            <person name="Sezen U.U."/>
            <person name="Trouern-Trend A."/>
            <person name="McMahon S.M."/>
            <person name="Schaberg P.G."/>
            <person name="Yang J."/>
            <person name="Wegrzyn J.L."/>
            <person name="Swenson N.G."/>
        </authorList>
    </citation>
    <scope>NUCLEOTIDE SEQUENCE</scope>
    <source>
        <strain evidence="14">NS2018</strain>
    </source>
</reference>
<keyword evidence="2" id="KW-0418">Kinase</keyword>
<dbReference type="PANTHER" id="PTHR34590">
    <property type="entry name" value="OS03G0124300 PROTEIN-RELATED"/>
    <property type="match status" value="1"/>
</dbReference>
<evidence type="ECO:0000256" key="8">
    <source>
        <dbReference type="ARBA" id="ARBA00022989"/>
    </source>
</evidence>
<dbReference type="Pfam" id="PF12819">
    <property type="entry name" value="Malectin_like"/>
    <property type="match status" value="1"/>
</dbReference>
<name>A0AA39T8M2_ACESA</name>
<accession>A0AA39T8M2</accession>
<keyword evidence="5" id="KW-0732">Signal</keyword>
<comment type="subcellular location">
    <subcellularLocation>
        <location evidence="1">Membrane</location>
        <topology evidence="1">Single-pass type I membrane protein</topology>
    </subcellularLocation>
</comment>
<dbReference type="EMBL" id="JAUESC010000002">
    <property type="protein sequence ID" value="KAK0604939.1"/>
    <property type="molecule type" value="Genomic_DNA"/>
</dbReference>
<evidence type="ECO:0000256" key="1">
    <source>
        <dbReference type="ARBA" id="ARBA00004479"/>
    </source>
</evidence>
<dbReference type="PANTHER" id="PTHR34590:SF5">
    <property type="entry name" value="OS04G0586500 PROTEIN"/>
    <property type="match status" value="1"/>
</dbReference>
<proteinExistence type="predicted"/>
<dbReference type="GO" id="GO:0004714">
    <property type="term" value="F:transmembrane receptor protein tyrosine kinase activity"/>
    <property type="evidence" value="ECO:0007669"/>
    <property type="project" value="InterPro"/>
</dbReference>
<evidence type="ECO:0000256" key="9">
    <source>
        <dbReference type="ARBA" id="ARBA00023136"/>
    </source>
</evidence>
<organism evidence="14 15">
    <name type="scientific">Acer saccharum</name>
    <name type="common">Sugar maple</name>
    <dbReference type="NCBI Taxonomy" id="4024"/>
    <lineage>
        <taxon>Eukaryota</taxon>
        <taxon>Viridiplantae</taxon>
        <taxon>Streptophyta</taxon>
        <taxon>Embryophyta</taxon>
        <taxon>Tracheophyta</taxon>
        <taxon>Spermatophyta</taxon>
        <taxon>Magnoliopsida</taxon>
        <taxon>eudicotyledons</taxon>
        <taxon>Gunneridae</taxon>
        <taxon>Pentapetalae</taxon>
        <taxon>rosids</taxon>
        <taxon>malvids</taxon>
        <taxon>Sapindales</taxon>
        <taxon>Sapindaceae</taxon>
        <taxon>Hippocastanoideae</taxon>
        <taxon>Acereae</taxon>
        <taxon>Acer</taxon>
    </lineage>
</organism>
<dbReference type="InterPro" id="IPR045272">
    <property type="entry name" value="ANXUR1/2-like"/>
</dbReference>
<evidence type="ECO:0000259" key="13">
    <source>
        <dbReference type="Pfam" id="PF12819"/>
    </source>
</evidence>
<evidence type="ECO:0000313" key="15">
    <source>
        <dbReference type="Proteomes" id="UP001168877"/>
    </source>
</evidence>
<keyword evidence="6" id="KW-0547">Nucleotide-binding</keyword>
<keyword evidence="8" id="KW-1133">Transmembrane helix</keyword>
<evidence type="ECO:0000256" key="7">
    <source>
        <dbReference type="ARBA" id="ARBA00022840"/>
    </source>
</evidence>
<feature type="coiled-coil region" evidence="11">
    <location>
        <begin position="50"/>
        <end position="77"/>
    </location>
</feature>
<dbReference type="FunFam" id="2.60.120.430:FF:000003">
    <property type="entry name" value="FERONIA receptor-like kinase"/>
    <property type="match status" value="1"/>
</dbReference>
<comment type="caution">
    <text evidence="14">The sequence shown here is derived from an EMBL/GenBank/DDBJ whole genome shotgun (WGS) entry which is preliminary data.</text>
</comment>
<protein>
    <recommendedName>
        <fullName evidence="13">Malectin-like domain-containing protein</fullName>
    </recommendedName>
</protein>
<evidence type="ECO:0000256" key="4">
    <source>
        <dbReference type="ARBA" id="ARBA00022692"/>
    </source>
</evidence>
<evidence type="ECO:0000256" key="2">
    <source>
        <dbReference type="ARBA" id="ARBA00022527"/>
    </source>
</evidence>
<keyword evidence="9" id="KW-0472">Membrane</keyword>
<evidence type="ECO:0000256" key="12">
    <source>
        <dbReference type="SAM" id="MobiDB-lite"/>
    </source>
</evidence>
<dbReference type="AlphaFoldDB" id="A0AA39T8M2"/>
<keyword evidence="2" id="KW-0723">Serine/threonine-protein kinase</keyword>
<evidence type="ECO:0000256" key="6">
    <source>
        <dbReference type="ARBA" id="ARBA00022741"/>
    </source>
</evidence>
<dbReference type="Proteomes" id="UP001168877">
    <property type="component" value="Unassembled WGS sequence"/>
</dbReference>
<keyword evidence="15" id="KW-1185">Reference proteome</keyword>
<reference evidence="14" key="2">
    <citation type="submission" date="2023-06" db="EMBL/GenBank/DDBJ databases">
        <authorList>
            <person name="Swenson N.G."/>
            <person name="Wegrzyn J.L."/>
            <person name="Mcevoy S.L."/>
        </authorList>
    </citation>
    <scope>NUCLEOTIDE SEQUENCE</scope>
    <source>
        <strain evidence="14">NS2018</strain>
        <tissue evidence="14">Leaf</tissue>
    </source>
</reference>
<feature type="domain" description="Malectin-like" evidence="13">
    <location>
        <begin position="170"/>
        <end position="447"/>
    </location>
</feature>
<keyword evidence="7" id="KW-0067">ATP-binding</keyword>
<dbReference type="GO" id="GO:0004674">
    <property type="term" value="F:protein serine/threonine kinase activity"/>
    <property type="evidence" value="ECO:0007669"/>
    <property type="project" value="UniProtKB-KW"/>
</dbReference>
<dbReference type="GO" id="GO:0016020">
    <property type="term" value="C:membrane"/>
    <property type="evidence" value="ECO:0007669"/>
    <property type="project" value="UniProtKB-SubCell"/>
</dbReference>
<dbReference type="InterPro" id="IPR024788">
    <property type="entry name" value="Malectin-like_Carb-bd_dom"/>
</dbReference>
<feature type="region of interest" description="Disordered" evidence="12">
    <location>
        <begin position="1"/>
        <end position="21"/>
    </location>
</feature>
<keyword evidence="4" id="KW-0812">Transmembrane</keyword>
<evidence type="ECO:0000313" key="14">
    <source>
        <dbReference type="EMBL" id="KAK0604939.1"/>
    </source>
</evidence>
<sequence>MLESAVSGFEPRKSSSSLLEREEYRPAAPLVRRYSISAASVSPHSSDVSKQALATKVQRLKDKVKLAKEDYLELRQEVIDLQEYSNAKLDRVTRYLGVLAEKTRKLDQVALETEARISPLINEKKRLFNDLLTAKAVAIHVNFAANYVPSEQILPNCGESLILNDTDTQSWTPDVRSKFLLSAKSLTSKATTQDPLVPKVPFMTTRVSHSEFSYSFPVITGCKFMRLYFYSNSYNGLNATNAMFSVSSGSFSLLKNFSPAQTIDALNYAYIVKEYLIAVDGETLTIKFTPSTNSLNAYAFVNGIEVMSIPDDIYKNDDGTLKMVDQDSLIYIDNTTVLENVYRINVGGNDISPSGDTDLYRSWYNDQPYLYGETFGIPMTTDPSKTIITYPKDMPTYIAPEYVYSTVRLMGLNPQINKNYNLTLIFSVDVGFVYMVRLHLCEVQAAISEKC</sequence>
<evidence type="ECO:0000256" key="5">
    <source>
        <dbReference type="ARBA" id="ARBA00022729"/>
    </source>
</evidence>
<keyword evidence="3" id="KW-0808">Transferase</keyword>
<dbReference type="Gene3D" id="2.60.120.430">
    <property type="entry name" value="Galactose-binding lectin"/>
    <property type="match status" value="2"/>
</dbReference>
<keyword evidence="10" id="KW-0325">Glycoprotein</keyword>
<gene>
    <name evidence="14" type="ORF">LWI29_021119</name>
</gene>
<evidence type="ECO:0000256" key="3">
    <source>
        <dbReference type="ARBA" id="ARBA00022679"/>
    </source>
</evidence>
<keyword evidence="11" id="KW-0175">Coiled coil</keyword>
<dbReference type="GO" id="GO:0005524">
    <property type="term" value="F:ATP binding"/>
    <property type="evidence" value="ECO:0007669"/>
    <property type="project" value="UniProtKB-KW"/>
</dbReference>
<evidence type="ECO:0000256" key="10">
    <source>
        <dbReference type="ARBA" id="ARBA00023180"/>
    </source>
</evidence>